<evidence type="ECO:0000313" key="4">
    <source>
        <dbReference type="EnsemblPlants" id="KRH13991"/>
    </source>
</evidence>
<feature type="domain" description="Thiamine pyrophosphate enzyme N-terminal TPP-binding" evidence="2">
    <location>
        <begin position="592"/>
        <end position="672"/>
    </location>
</feature>
<dbReference type="Pfam" id="PF02776">
    <property type="entry name" value="TPP_enzyme_N"/>
    <property type="match status" value="1"/>
</dbReference>
<evidence type="ECO:0000256" key="1">
    <source>
        <dbReference type="SAM" id="MobiDB-lite"/>
    </source>
</evidence>
<dbReference type="eggNOG" id="KOG1223">
    <property type="taxonomic scope" value="Eukaryota"/>
</dbReference>
<feature type="region of interest" description="Disordered" evidence="1">
    <location>
        <begin position="281"/>
        <end position="302"/>
    </location>
</feature>
<dbReference type="PANTHER" id="PTHR42916">
    <property type="entry name" value="2-SUCCINYL-5-ENOLPYRUVYL-6-HYDROXY-3-CYCLOHEXENE-1-CARBOXYLATE SYNTHASE"/>
    <property type="match status" value="1"/>
</dbReference>
<dbReference type="SUPFAM" id="SSF56219">
    <property type="entry name" value="DNase I-like"/>
    <property type="match status" value="1"/>
</dbReference>
<dbReference type="HOGENOM" id="CLU_401941_0_0_1"/>
<sequence length="685" mass="75895">MVEWIPGKTTGEMGLDNMLATNNKTRGTEQTLPHTISRGSLTTYRRRTSGLSSNYGGTSGRLEKQLDSIIIGGLKMYLNLPKYGRAKAIHNRLIADNGRQGQGQKEKGGIAAARSLTLHNAASNGTYAEILATNTQGEKKWYTDAWVGRLKKLDTFERAEDEITWTLGSDVMPKYLGDDMVILLGLSDSKAKDIINEETDKGTSLFYSLEKWKPDMKSEVRLVWIQCWGIPIVAWDIGARVLVRTPWKPIIHHSVAVKIGEETHTVYMVEENTNTKEVYARHHRRETRLSEEIPSDDNDSDTPYSRWSVLSLGIIDVEHSDGALARRTEKEPTGGQGVEDPLGIDQCGMAQSSRSKRCVTEEVRCHIPDSAVQPSGDVVAGCEEKERSIGQEFGKLDTKGAACVRVSKESMASSSAEEQSMNLAQGQKETGIKCPNGSQHFFIIEDPVPLKRGTCIRHPSERVSSSQREGDLNNITKFNEWVSDLAVEEVSCVSRKYTWIRPNEAAKSMLDRFFVSDEWTSKWPDSTQFNLNRDFSDHCPILLRSKITDWGPKPFRVLDCWLKNKHFQNLLDHANELSNSLKESANINTVRASLIVEECTRLGLMYLCTAPGSRSSPVAVADAVASHKLITCISCFDERSLAYHAVGYGRGSHIPAVAITSSGTAVSNLLPAGDQNCGLSIIGDQ</sequence>
<gene>
    <name evidence="3" type="ORF">GLYMA_15G277100</name>
</gene>
<dbReference type="InterPro" id="IPR036691">
    <property type="entry name" value="Endo/exonu/phosph_ase_sf"/>
</dbReference>
<dbReference type="PANTHER" id="PTHR42916:SF1">
    <property type="entry name" value="PROTEIN PHYLLO, CHLOROPLASTIC"/>
    <property type="match status" value="1"/>
</dbReference>
<keyword evidence="5" id="KW-1185">Reference proteome</keyword>
<dbReference type="EnsemblPlants" id="KRH13991">
    <property type="protein sequence ID" value="KRH13991"/>
    <property type="gene ID" value="GLYMA_15G277100"/>
</dbReference>
<dbReference type="AlphaFoldDB" id="I1MJR9"/>
<feature type="region of interest" description="Disordered" evidence="1">
    <location>
        <begin position="325"/>
        <end position="345"/>
    </location>
</feature>
<dbReference type="STRING" id="3847.I1MJR9"/>
<dbReference type="SMR" id="I1MJR9"/>
<dbReference type="SUPFAM" id="SSF52518">
    <property type="entry name" value="Thiamin diphosphate-binding fold (THDP-binding)"/>
    <property type="match status" value="1"/>
</dbReference>
<dbReference type="Gene3D" id="3.60.10.10">
    <property type="entry name" value="Endonuclease/exonuclease/phosphatase"/>
    <property type="match status" value="1"/>
</dbReference>
<evidence type="ECO:0000313" key="3">
    <source>
        <dbReference type="EMBL" id="KRH13991.1"/>
    </source>
</evidence>
<reference evidence="4" key="2">
    <citation type="submission" date="2018-02" db="UniProtKB">
        <authorList>
            <consortium name="EnsemblPlants"/>
        </authorList>
    </citation>
    <scope>IDENTIFICATION</scope>
    <source>
        <strain evidence="4">Williams 82</strain>
    </source>
</reference>
<organism evidence="4">
    <name type="scientific">Glycine max</name>
    <name type="common">Soybean</name>
    <name type="synonym">Glycine hispida</name>
    <dbReference type="NCBI Taxonomy" id="3847"/>
    <lineage>
        <taxon>Eukaryota</taxon>
        <taxon>Viridiplantae</taxon>
        <taxon>Streptophyta</taxon>
        <taxon>Embryophyta</taxon>
        <taxon>Tracheophyta</taxon>
        <taxon>Spermatophyta</taxon>
        <taxon>Magnoliopsida</taxon>
        <taxon>eudicotyledons</taxon>
        <taxon>Gunneridae</taxon>
        <taxon>Pentapetalae</taxon>
        <taxon>rosids</taxon>
        <taxon>fabids</taxon>
        <taxon>Fabales</taxon>
        <taxon>Fabaceae</taxon>
        <taxon>Papilionoideae</taxon>
        <taxon>50 kb inversion clade</taxon>
        <taxon>NPAAA clade</taxon>
        <taxon>indigoferoid/millettioid clade</taxon>
        <taxon>Phaseoleae</taxon>
        <taxon>Glycine</taxon>
        <taxon>Glycine subgen. Soja</taxon>
    </lineage>
</organism>
<dbReference type="InParanoid" id="I1MJR9"/>
<name>I1MJR9_SOYBN</name>
<dbReference type="InterPro" id="IPR012001">
    <property type="entry name" value="Thiamin_PyroP_enz_TPP-bd_dom"/>
</dbReference>
<dbReference type="PaxDb" id="3847-GLYMA15G43360.1"/>
<dbReference type="InterPro" id="IPR029061">
    <property type="entry name" value="THDP-binding"/>
</dbReference>
<dbReference type="EMBL" id="CM000848">
    <property type="protein sequence ID" value="KRH13991.1"/>
    <property type="molecule type" value="Genomic_DNA"/>
</dbReference>
<evidence type="ECO:0000259" key="2">
    <source>
        <dbReference type="Pfam" id="PF02776"/>
    </source>
</evidence>
<reference evidence="3 4" key="1">
    <citation type="journal article" date="2010" name="Nature">
        <title>Genome sequence of the palaeopolyploid soybean.</title>
        <authorList>
            <person name="Schmutz J."/>
            <person name="Cannon S.B."/>
            <person name="Schlueter J."/>
            <person name="Ma J."/>
            <person name="Mitros T."/>
            <person name="Nelson W."/>
            <person name="Hyten D.L."/>
            <person name="Song Q."/>
            <person name="Thelen J.J."/>
            <person name="Cheng J."/>
            <person name="Xu D."/>
            <person name="Hellsten U."/>
            <person name="May G.D."/>
            <person name="Yu Y."/>
            <person name="Sakurai T."/>
            <person name="Umezawa T."/>
            <person name="Bhattacharyya M.K."/>
            <person name="Sandhu D."/>
            <person name="Valliyodan B."/>
            <person name="Lindquist E."/>
            <person name="Peto M."/>
            <person name="Grant D."/>
            <person name="Shu S."/>
            <person name="Goodstein D."/>
            <person name="Barry K."/>
            <person name="Futrell-Griggs M."/>
            <person name="Abernathy B."/>
            <person name="Du J."/>
            <person name="Tian Z."/>
            <person name="Zhu L."/>
            <person name="Gill N."/>
            <person name="Joshi T."/>
            <person name="Libault M."/>
            <person name="Sethuraman A."/>
            <person name="Zhang X.-C."/>
            <person name="Shinozaki K."/>
            <person name="Nguyen H.T."/>
            <person name="Wing R.A."/>
            <person name="Cregan P."/>
            <person name="Specht J."/>
            <person name="Grimwood J."/>
            <person name="Rokhsar D."/>
            <person name="Stacey G."/>
            <person name="Shoemaker R.C."/>
            <person name="Jackson S.A."/>
        </authorList>
    </citation>
    <scope>NUCLEOTIDE SEQUENCE [LARGE SCALE GENOMIC DNA]</scope>
    <source>
        <strain evidence="4">cv. Williams 82</strain>
        <tissue evidence="3">Callus</tissue>
    </source>
</reference>
<dbReference type="Gramene" id="KRH13991">
    <property type="protein sequence ID" value="KRH13991"/>
    <property type="gene ID" value="GLYMA_15G277100"/>
</dbReference>
<protein>
    <recommendedName>
        <fullName evidence="2">Thiamine pyrophosphate enzyme N-terminal TPP-binding domain-containing protein</fullName>
    </recommendedName>
</protein>
<reference evidence="3" key="3">
    <citation type="submission" date="2018-07" db="EMBL/GenBank/DDBJ databases">
        <title>WGS assembly of Glycine max.</title>
        <authorList>
            <person name="Schmutz J."/>
            <person name="Cannon S."/>
            <person name="Schlueter J."/>
            <person name="Ma J."/>
            <person name="Mitros T."/>
            <person name="Nelson W."/>
            <person name="Hyten D."/>
            <person name="Song Q."/>
            <person name="Thelen J."/>
            <person name="Cheng J."/>
            <person name="Xu D."/>
            <person name="Hellsten U."/>
            <person name="May G."/>
            <person name="Yu Y."/>
            <person name="Sakurai T."/>
            <person name="Umezawa T."/>
            <person name="Bhattacharyya M."/>
            <person name="Sandhu D."/>
            <person name="Valliyodan B."/>
            <person name="Lindquist E."/>
            <person name="Peto M."/>
            <person name="Grant D."/>
            <person name="Shu S."/>
            <person name="Goodstein D."/>
            <person name="Barry K."/>
            <person name="Futrell-Griggs M."/>
            <person name="Abernathy B."/>
            <person name="Du J."/>
            <person name="Tian Z."/>
            <person name="Zhu L."/>
            <person name="Gill N."/>
            <person name="Joshi T."/>
            <person name="Libault M."/>
            <person name="Sethuraman A."/>
            <person name="Zhang X."/>
            <person name="Shinozaki K."/>
            <person name="Nguyen H."/>
            <person name="Wing R."/>
            <person name="Cregan P."/>
            <person name="Specht J."/>
            <person name="Grimwood J."/>
            <person name="Rokhsar D."/>
            <person name="Stacey G."/>
            <person name="Shoemaker R."/>
            <person name="Jackson S."/>
        </authorList>
    </citation>
    <scope>NUCLEOTIDE SEQUENCE</scope>
    <source>
        <tissue evidence="3">Callus</tissue>
    </source>
</reference>
<accession>I1MJR9</accession>
<dbReference type="Gene3D" id="3.40.50.970">
    <property type="match status" value="1"/>
</dbReference>
<dbReference type="Proteomes" id="UP000008827">
    <property type="component" value="Chromosome 15"/>
</dbReference>
<evidence type="ECO:0000313" key="5">
    <source>
        <dbReference type="Proteomes" id="UP000008827"/>
    </source>
</evidence>
<dbReference type="GO" id="GO:0030976">
    <property type="term" value="F:thiamine pyrophosphate binding"/>
    <property type="evidence" value="ECO:0007669"/>
    <property type="project" value="InterPro"/>
</dbReference>
<proteinExistence type="predicted"/>